<name>A0A5D3DYT9_CUCMM</name>
<dbReference type="GO" id="GO:0016279">
    <property type="term" value="F:protein-lysine N-methyltransferase activity"/>
    <property type="evidence" value="ECO:0007669"/>
    <property type="project" value="TreeGrafter"/>
</dbReference>
<evidence type="ECO:0000313" key="1">
    <source>
        <dbReference type="EMBL" id="TYK28741.1"/>
    </source>
</evidence>
<dbReference type="SUPFAM" id="SSF82199">
    <property type="entry name" value="SET domain"/>
    <property type="match status" value="1"/>
</dbReference>
<dbReference type="CDD" id="cd10527">
    <property type="entry name" value="SET_LSMT"/>
    <property type="match status" value="1"/>
</dbReference>
<dbReference type="PANTHER" id="PTHR13271">
    <property type="entry name" value="UNCHARACTERIZED PUTATIVE METHYLTRANSFERASE"/>
    <property type="match status" value="1"/>
</dbReference>
<organism evidence="1 2">
    <name type="scientific">Cucumis melo var. makuwa</name>
    <name type="common">Oriental melon</name>
    <dbReference type="NCBI Taxonomy" id="1194695"/>
    <lineage>
        <taxon>Eukaryota</taxon>
        <taxon>Viridiplantae</taxon>
        <taxon>Streptophyta</taxon>
        <taxon>Embryophyta</taxon>
        <taxon>Tracheophyta</taxon>
        <taxon>Spermatophyta</taxon>
        <taxon>Magnoliopsida</taxon>
        <taxon>eudicotyledons</taxon>
        <taxon>Gunneridae</taxon>
        <taxon>Pentapetalae</taxon>
        <taxon>rosids</taxon>
        <taxon>fabids</taxon>
        <taxon>Cucurbitales</taxon>
        <taxon>Cucurbitaceae</taxon>
        <taxon>Benincaseae</taxon>
        <taxon>Cucumis</taxon>
    </lineage>
</organism>
<accession>A0A5D3DYT9</accession>
<gene>
    <name evidence="1" type="ORF">E5676_scaffold403G00810</name>
</gene>
<comment type="caution">
    <text evidence="1">The sequence shown here is derived from an EMBL/GenBank/DDBJ whole genome shotgun (WGS) entry which is preliminary data.</text>
</comment>
<evidence type="ECO:0000313" key="2">
    <source>
        <dbReference type="Proteomes" id="UP000321947"/>
    </source>
</evidence>
<dbReference type="Gene3D" id="3.90.1410.10">
    <property type="entry name" value="set domain protein methyltransferase, domain 1"/>
    <property type="match status" value="1"/>
</dbReference>
<dbReference type="PANTHER" id="PTHR13271:SF34">
    <property type="entry name" value="N-LYSINE METHYLTRANSFERASE SETD6"/>
    <property type="match status" value="1"/>
</dbReference>
<dbReference type="GO" id="GO:0032259">
    <property type="term" value="P:methylation"/>
    <property type="evidence" value="ECO:0007669"/>
    <property type="project" value="UniProtKB-KW"/>
</dbReference>
<protein>
    <submittedName>
        <fullName evidence="1">N-lysine methyltransferase setd6</fullName>
    </submittedName>
</protein>
<dbReference type="InterPro" id="IPR050600">
    <property type="entry name" value="SETD3_SETD6_MTase"/>
</dbReference>
<dbReference type="EMBL" id="SSTD01002040">
    <property type="protein sequence ID" value="TYK28741.1"/>
    <property type="molecule type" value="Genomic_DNA"/>
</dbReference>
<keyword evidence="1" id="KW-0808">Transferase</keyword>
<dbReference type="InterPro" id="IPR046341">
    <property type="entry name" value="SET_dom_sf"/>
</dbReference>
<dbReference type="Proteomes" id="UP000321947">
    <property type="component" value="Unassembled WGS sequence"/>
</dbReference>
<dbReference type="AlphaFoldDB" id="A0A5D3DYT9"/>
<dbReference type="GO" id="GO:0005634">
    <property type="term" value="C:nucleus"/>
    <property type="evidence" value="ECO:0007669"/>
    <property type="project" value="TreeGrafter"/>
</dbReference>
<reference evidence="1 2" key="1">
    <citation type="submission" date="2019-08" db="EMBL/GenBank/DDBJ databases">
        <title>Draft genome sequences of two oriental melons (Cucumis melo L. var makuwa).</title>
        <authorList>
            <person name="Kwon S.-Y."/>
        </authorList>
    </citation>
    <scope>NUCLEOTIDE SEQUENCE [LARGE SCALE GENOMIC DNA]</scope>
    <source>
        <strain evidence="2">cv. Chang Bougi</strain>
        <tissue evidence="1">Leaf</tissue>
    </source>
</reference>
<keyword evidence="1" id="KW-0489">Methyltransferase</keyword>
<sequence>MTSRRLRVFKRWMTSQGIQCSDALQFTDTPDNGISVKALCDLREGDVVANVPKLACLTVKTTSASSIIEEVGLGGYLGLSVALMYERSLGENSNWAGYLQLLPDEECVPLLWSLQDVDQFLCGTELHRMVSVSSEELVDLKLNWISYRLFRVYETPCVSTIAKGSTFLR</sequence>
<proteinExistence type="predicted"/>